<dbReference type="Pfam" id="PF13412">
    <property type="entry name" value="HTH_24"/>
    <property type="match status" value="1"/>
</dbReference>
<evidence type="ECO:0000313" key="7">
    <source>
        <dbReference type="EMBL" id="AXV66861.1"/>
    </source>
</evidence>
<evidence type="ECO:0000256" key="5">
    <source>
        <dbReference type="ARBA" id="ARBA00039227"/>
    </source>
</evidence>
<evidence type="ECO:0000259" key="6">
    <source>
        <dbReference type="PROSITE" id="PS50956"/>
    </source>
</evidence>
<evidence type="ECO:0000313" key="8">
    <source>
        <dbReference type="EMBL" id="SFT68746.1"/>
    </source>
</evidence>
<evidence type="ECO:0000313" key="10">
    <source>
        <dbReference type="Proteomes" id="UP000264605"/>
    </source>
</evidence>
<keyword evidence="3" id="KW-0010">Activator</keyword>
<name>A0AAD0WE98_9GAMM</name>
<dbReference type="Pfam" id="PF01037">
    <property type="entry name" value="AsnC_trans_reg"/>
    <property type="match status" value="1"/>
</dbReference>
<dbReference type="RefSeq" id="WP_036969104.1">
    <property type="nucleotide sequence ID" value="NZ_CP032090.1"/>
</dbReference>
<dbReference type="InterPro" id="IPR011008">
    <property type="entry name" value="Dimeric_a/b-barrel"/>
</dbReference>
<dbReference type="InterPro" id="IPR019887">
    <property type="entry name" value="Tscrpt_reg_AsnC/Lrp_C"/>
</dbReference>
<organism evidence="7 10">
    <name type="scientific">Pseudoalteromonas lipolytica</name>
    <dbReference type="NCBI Taxonomy" id="570156"/>
    <lineage>
        <taxon>Bacteria</taxon>
        <taxon>Pseudomonadati</taxon>
        <taxon>Pseudomonadota</taxon>
        <taxon>Gammaproteobacteria</taxon>
        <taxon>Alteromonadales</taxon>
        <taxon>Pseudoalteromonadaceae</taxon>
        <taxon>Pseudoalteromonas</taxon>
    </lineage>
</organism>
<dbReference type="PANTHER" id="PTHR30154">
    <property type="entry name" value="LEUCINE-RESPONSIVE REGULATORY PROTEIN"/>
    <property type="match status" value="1"/>
</dbReference>
<dbReference type="PROSITE" id="PS00519">
    <property type="entry name" value="HTH_ASNC_1"/>
    <property type="match status" value="1"/>
</dbReference>
<dbReference type="EMBL" id="FPAZ01000007">
    <property type="protein sequence ID" value="SFT68746.1"/>
    <property type="molecule type" value="Genomic_DNA"/>
</dbReference>
<accession>A0AAD0WE98</accession>
<dbReference type="InterPro" id="IPR000485">
    <property type="entry name" value="AsnC-type_HTH_dom"/>
</dbReference>
<dbReference type="GO" id="GO:0043565">
    <property type="term" value="F:sequence-specific DNA binding"/>
    <property type="evidence" value="ECO:0007669"/>
    <property type="project" value="InterPro"/>
</dbReference>
<reference evidence="8 9" key="1">
    <citation type="submission" date="2016-10" db="EMBL/GenBank/DDBJ databases">
        <authorList>
            <person name="Varghese N."/>
            <person name="Submissions S."/>
        </authorList>
    </citation>
    <scope>NUCLEOTIDE SEQUENCE [LARGE SCALE GENOMIC DNA]</scope>
    <source>
        <strain evidence="8 9">CGMCC 1.8499</strain>
    </source>
</reference>
<dbReference type="InterPro" id="IPR019885">
    <property type="entry name" value="Tscrpt_reg_HTH_AsnC-type_CS"/>
</dbReference>
<dbReference type="GO" id="GO:0006355">
    <property type="term" value="P:regulation of DNA-templated transcription"/>
    <property type="evidence" value="ECO:0007669"/>
    <property type="project" value="UniProtKB-ARBA"/>
</dbReference>
<dbReference type="GeneID" id="99506116"/>
<keyword evidence="2" id="KW-0238">DNA-binding</keyword>
<protein>
    <recommendedName>
        <fullName evidence="5">Leucine-responsive regulatory protein</fullName>
    </recommendedName>
</protein>
<reference evidence="7 10" key="2">
    <citation type="submission" date="2018-08" db="EMBL/GenBank/DDBJ databases">
        <title>Draft genome sequence of Pseudoalteromonas donghaensis HJ51.</title>
        <authorList>
            <person name="Oh J."/>
            <person name="Roh D."/>
        </authorList>
    </citation>
    <scope>NUCLEOTIDE SEQUENCE [LARGE SCALE GENOMIC DNA]</scope>
    <source>
        <strain evidence="7 10">HJ51</strain>
    </source>
</reference>
<dbReference type="Proteomes" id="UP000183805">
    <property type="component" value="Unassembled WGS sequence"/>
</dbReference>
<keyword evidence="1" id="KW-0805">Transcription regulation</keyword>
<dbReference type="Gene3D" id="1.10.10.10">
    <property type="entry name" value="Winged helix-like DNA-binding domain superfamily/Winged helix DNA-binding domain"/>
    <property type="match status" value="1"/>
</dbReference>
<dbReference type="InterPro" id="IPR011991">
    <property type="entry name" value="ArsR-like_HTH"/>
</dbReference>
<dbReference type="Gene3D" id="3.30.70.920">
    <property type="match status" value="1"/>
</dbReference>
<dbReference type="Proteomes" id="UP000264605">
    <property type="component" value="Chromosome"/>
</dbReference>
<keyword evidence="4" id="KW-0804">Transcription</keyword>
<evidence type="ECO:0000256" key="3">
    <source>
        <dbReference type="ARBA" id="ARBA00023159"/>
    </source>
</evidence>
<evidence type="ECO:0000256" key="1">
    <source>
        <dbReference type="ARBA" id="ARBA00023015"/>
    </source>
</evidence>
<dbReference type="EMBL" id="CP032090">
    <property type="protein sequence ID" value="AXV66861.1"/>
    <property type="molecule type" value="Genomic_DNA"/>
</dbReference>
<dbReference type="SUPFAM" id="SSF46785">
    <property type="entry name" value="Winged helix' DNA-binding domain"/>
    <property type="match status" value="1"/>
</dbReference>
<feature type="domain" description="HTH asnC-type" evidence="6">
    <location>
        <begin position="9"/>
        <end position="64"/>
    </location>
</feature>
<dbReference type="SUPFAM" id="SSF54909">
    <property type="entry name" value="Dimeric alpha+beta barrel"/>
    <property type="match status" value="1"/>
</dbReference>
<dbReference type="InterPro" id="IPR036390">
    <property type="entry name" value="WH_DNA-bd_sf"/>
</dbReference>
<evidence type="ECO:0000256" key="2">
    <source>
        <dbReference type="ARBA" id="ARBA00023125"/>
    </source>
</evidence>
<dbReference type="InterPro" id="IPR036388">
    <property type="entry name" value="WH-like_DNA-bd_sf"/>
</dbReference>
<evidence type="ECO:0000313" key="9">
    <source>
        <dbReference type="Proteomes" id="UP000183805"/>
    </source>
</evidence>
<proteinExistence type="predicted"/>
<dbReference type="CDD" id="cd00090">
    <property type="entry name" value="HTH_ARSR"/>
    <property type="match status" value="1"/>
</dbReference>
<evidence type="ECO:0000256" key="4">
    <source>
        <dbReference type="ARBA" id="ARBA00023163"/>
    </source>
</evidence>
<dbReference type="PANTHER" id="PTHR30154:SF0">
    <property type="entry name" value="LEUCINE-RESPONSIVE REGULATORY PROTEIN"/>
    <property type="match status" value="1"/>
</dbReference>
<gene>
    <name evidence="7" type="ORF">D0907_11620</name>
    <name evidence="8" type="ORF">SAMN04487854_10760</name>
</gene>
<dbReference type="InterPro" id="IPR019888">
    <property type="entry name" value="Tscrpt_reg_AsnC-like"/>
</dbReference>
<dbReference type="GO" id="GO:0005829">
    <property type="term" value="C:cytosol"/>
    <property type="evidence" value="ECO:0007669"/>
    <property type="project" value="TreeGrafter"/>
</dbReference>
<dbReference type="PROSITE" id="PS50956">
    <property type="entry name" value="HTH_ASNC_2"/>
    <property type="match status" value="1"/>
</dbReference>
<dbReference type="SMART" id="SM00344">
    <property type="entry name" value="HTH_ASNC"/>
    <property type="match status" value="1"/>
</dbReference>
<keyword evidence="9" id="KW-1185">Reference proteome</keyword>
<sequence length="149" mass="16526">MKKDRINDRILHELRRDGRLANTELAEKVGLSPSACLRRVQELERLGVISGYRAVINHHAVGLGFIAYVGVGLNDHSTSSQLAFEQALAFIDEVKECHNVTGAFEYLLRVETADLKSYKAFHADVLGSIPQVRTITSHVVMGSPKDERA</sequence>
<dbReference type="KEGG" id="pdj:D0907_11620"/>
<dbReference type="PRINTS" id="PR00033">
    <property type="entry name" value="HTHASNC"/>
</dbReference>
<dbReference type="GO" id="GO:0006524">
    <property type="term" value="P:alanine catabolic process"/>
    <property type="evidence" value="ECO:0007669"/>
    <property type="project" value="TreeGrafter"/>
</dbReference>
<dbReference type="AlphaFoldDB" id="A0AAD0WE98"/>
<dbReference type="GO" id="GO:0043201">
    <property type="term" value="P:response to L-leucine"/>
    <property type="evidence" value="ECO:0007669"/>
    <property type="project" value="TreeGrafter"/>
</dbReference>